<protein>
    <submittedName>
        <fullName evidence="1">MarR family transcriptional regulator</fullName>
    </submittedName>
</protein>
<evidence type="ECO:0000313" key="2">
    <source>
        <dbReference type="Proteomes" id="UP000283426"/>
    </source>
</evidence>
<dbReference type="Proteomes" id="UP000283426">
    <property type="component" value="Unassembled WGS sequence"/>
</dbReference>
<evidence type="ECO:0000313" key="1">
    <source>
        <dbReference type="EMBL" id="RGV27615.1"/>
    </source>
</evidence>
<name>A0A412WK69_9BACT</name>
<dbReference type="EMBL" id="QRYW01000012">
    <property type="protein sequence ID" value="RGV27615.1"/>
    <property type="molecule type" value="Genomic_DNA"/>
</dbReference>
<reference evidence="1 2" key="1">
    <citation type="submission" date="2018-08" db="EMBL/GenBank/DDBJ databases">
        <title>A genome reference for cultivated species of the human gut microbiota.</title>
        <authorList>
            <person name="Zou Y."/>
            <person name="Xue W."/>
            <person name="Luo G."/>
        </authorList>
    </citation>
    <scope>NUCLEOTIDE SEQUENCE [LARGE SCALE GENOMIC DNA]</scope>
    <source>
        <strain evidence="1 2">AF14-6AC</strain>
    </source>
</reference>
<proteinExistence type="predicted"/>
<sequence length="198" mass="23446">MRKRRTNWTEQKIALLVQLYPIETTPHTAQVLDMSERSVKMKARQLGLKKMEKTRWLERADYIRNHFGHRSFAEIGKDLGVSREYVRRIAANMGLKRTPSEDFNLFSRIHTDIMRRERRRVIFGLSPITRIKVVSNRARVRLRSWLRSQGYVAGEEYGILYYPDHIRRIKESEMRGAKLGFRFLPFPVEATVVLSNLL</sequence>
<gene>
    <name evidence="1" type="ORF">DWW24_07105</name>
</gene>
<organism evidence="1 2">
    <name type="scientific">Odoribacter splanchnicus</name>
    <dbReference type="NCBI Taxonomy" id="28118"/>
    <lineage>
        <taxon>Bacteria</taxon>
        <taxon>Pseudomonadati</taxon>
        <taxon>Bacteroidota</taxon>
        <taxon>Bacteroidia</taxon>
        <taxon>Bacteroidales</taxon>
        <taxon>Odoribacteraceae</taxon>
        <taxon>Odoribacter</taxon>
    </lineage>
</organism>
<dbReference type="GeneID" id="60062769"/>
<accession>A0A412WK69</accession>
<dbReference type="AlphaFoldDB" id="A0A412WK69"/>
<dbReference type="RefSeq" id="WP_005938454.1">
    <property type="nucleotide sequence ID" value="NZ_QRYW01000012.1"/>
</dbReference>
<comment type="caution">
    <text evidence="1">The sequence shown here is derived from an EMBL/GenBank/DDBJ whole genome shotgun (WGS) entry which is preliminary data.</text>
</comment>